<protein>
    <submittedName>
        <fullName evidence="2">Rhamnogalacturonides degradation protein RhiN</fullName>
        <ecNumber evidence="2">3.2.1.172</ecNumber>
    </submittedName>
</protein>
<evidence type="ECO:0000313" key="3">
    <source>
        <dbReference type="Proteomes" id="UP000267858"/>
    </source>
</evidence>
<proteinExistence type="predicted"/>
<keyword evidence="2" id="KW-0326">Glycosidase</keyword>
<organism evidence="2 3">
    <name type="scientific">Salmonella enterica subsp. salamae</name>
    <dbReference type="NCBI Taxonomy" id="59202"/>
    <lineage>
        <taxon>Bacteria</taxon>
        <taxon>Pseudomonadati</taxon>
        <taxon>Pseudomonadota</taxon>
        <taxon>Gammaproteobacteria</taxon>
        <taxon>Enterobacterales</taxon>
        <taxon>Enterobacteriaceae</taxon>
        <taxon>Salmonella</taxon>
    </lineage>
</organism>
<dbReference type="Proteomes" id="UP000267858">
    <property type="component" value="Chromosome"/>
</dbReference>
<dbReference type="InterPro" id="IPR012341">
    <property type="entry name" value="6hp_glycosidase-like_sf"/>
</dbReference>
<dbReference type="GO" id="GO:0005975">
    <property type="term" value="P:carbohydrate metabolic process"/>
    <property type="evidence" value="ECO:0007669"/>
    <property type="project" value="InterPro"/>
</dbReference>
<dbReference type="SUPFAM" id="SSF48208">
    <property type="entry name" value="Six-hairpin glycosidases"/>
    <property type="match status" value="1"/>
</dbReference>
<evidence type="ECO:0000256" key="1">
    <source>
        <dbReference type="ARBA" id="ARBA00022801"/>
    </source>
</evidence>
<dbReference type="InterPro" id="IPR052043">
    <property type="entry name" value="PolySaccharide_Degr_Enz"/>
</dbReference>
<keyword evidence="1 2" id="KW-0378">Hydrolase</keyword>
<reference evidence="2 3" key="1">
    <citation type="submission" date="2018-12" db="EMBL/GenBank/DDBJ databases">
        <authorList>
            <consortium name="Pathogen Informatics"/>
        </authorList>
    </citation>
    <scope>NUCLEOTIDE SEQUENCE [LARGE SCALE GENOMIC DNA]</scope>
    <source>
        <strain evidence="2 3">NCTC5773</strain>
    </source>
</reference>
<dbReference type="Gene3D" id="1.50.10.10">
    <property type="match status" value="1"/>
</dbReference>
<evidence type="ECO:0000313" key="2">
    <source>
        <dbReference type="EMBL" id="VEA02342.1"/>
    </source>
</evidence>
<dbReference type="GO" id="GO:0102211">
    <property type="term" value="F:unsaturated rhamnogalacturonyl hydrolase activity"/>
    <property type="evidence" value="ECO:0007669"/>
    <property type="project" value="UniProtKB-EC"/>
</dbReference>
<dbReference type="PANTHER" id="PTHR33886:SF8">
    <property type="entry name" value="UNSATURATED RHAMNOGALACTURONAN HYDROLASE (EUROFUNG)"/>
    <property type="match status" value="1"/>
</dbReference>
<sequence>MTVIHNFANARWARGNSWLTIVIPDFLELLDLPENNAVRRYLVQVLNAQIAALAKCQDESGLWHTLLDDPHSYLEASATAGFAYGILKAVRKRYVEAALCAGGGKSYSWDSETYLAGRRTAANVIWHWHGPRSRFLPSYSVDLYALRAGDGHAVFDGIPA</sequence>
<dbReference type="EC" id="3.2.1.172" evidence="2"/>
<accession>A0A6D2G8P2</accession>
<name>A0A6D2G8P2_SALER</name>
<gene>
    <name evidence="2" type="primary">yesR_2</name>
    <name evidence="2" type="ORF">NCTC5773_02123</name>
</gene>
<dbReference type="InterPro" id="IPR010905">
    <property type="entry name" value="Glyco_hydro_88"/>
</dbReference>
<dbReference type="EMBL" id="LR134141">
    <property type="protein sequence ID" value="VEA02342.1"/>
    <property type="molecule type" value="Genomic_DNA"/>
</dbReference>
<dbReference type="InterPro" id="IPR008928">
    <property type="entry name" value="6-hairpin_glycosidase_sf"/>
</dbReference>
<dbReference type="AlphaFoldDB" id="A0A6D2G8P2"/>
<dbReference type="PANTHER" id="PTHR33886">
    <property type="entry name" value="UNSATURATED RHAMNOGALACTURONAN HYDROLASE (EUROFUNG)"/>
    <property type="match status" value="1"/>
</dbReference>
<dbReference type="Pfam" id="PF07470">
    <property type="entry name" value="Glyco_hydro_88"/>
    <property type="match status" value="1"/>
</dbReference>